<protein>
    <recommendedName>
        <fullName evidence="2">histidine kinase</fullName>
        <ecNumber evidence="2">2.7.13.3</ecNumber>
    </recommendedName>
</protein>
<dbReference type="PANTHER" id="PTHR43065:SF10">
    <property type="entry name" value="PEROXIDE STRESS-ACTIVATED HISTIDINE KINASE MAK3"/>
    <property type="match status" value="1"/>
</dbReference>
<dbReference type="InterPro" id="IPR035965">
    <property type="entry name" value="PAS-like_dom_sf"/>
</dbReference>
<dbReference type="InterPro" id="IPR036890">
    <property type="entry name" value="HATPase_C_sf"/>
</dbReference>
<evidence type="ECO:0000256" key="4">
    <source>
        <dbReference type="ARBA" id="ARBA00022679"/>
    </source>
</evidence>
<dbReference type="RefSeq" id="WP_054966854.1">
    <property type="nucleotide sequence ID" value="NZ_FMUN01000001.1"/>
</dbReference>
<dbReference type="CDD" id="cd00130">
    <property type="entry name" value="PAS"/>
    <property type="match status" value="2"/>
</dbReference>
<dbReference type="InterPro" id="IPR000014">
    <property type="entry name" value="PAS"/>
</dbReference>
<dbReference type="InterPro" id="IPR005467">
    <property type="entry name" value="His_kinase_dom"/>
</dbReference>
<dbReference type="AlphaFoldDB" id="A0A0N8PML1"/>
<dbReference type="SUPFAM" id="SSF55874">
    <property type="entry name" value="ATPase domain of HSP90 chaperone/DNA topoisomerase II/histidine kinase"/>
    <property type="match status" value="1"/>
</dbReference>
<keyword evidence="13" id="KW-1185">Reference proteome</keyword>
<keyword evidence="4" id="KW-0808">Transferase</keyword>
<keyword evidence="3" id="KW-0597">Phosphoprotein</keyword>
<evidence type="ECO:0000256" key="3">
    <source>
        <dbReference type="ARBA" id="ARBA00022553"/>
    </source>
</evidence>
<dbReference type="InterPro" id="IPR003594">
    <property type="entry name" value="HATPase_dom"/>
</dbReference>
<dbReference type="SMART" id="SM00388">
    <property type="entry name" value="HisKA"/>
    <property type="match status" value="1"/>
</dbReference>
<keyword evidence="6" id="KW-0418">Kinase</keyword>
<dbReference type="SMART" id="SM00387">
    <property type="entry name" value="HATPase_c"/>
    <property type="match status" value="1"/>
</dbReference>
<evidence type="ECO:0000256" key="8">
    <source>
        <dbReference type="ARBA" id="ARBA00023012"/>
    </source>
</evidence>
<gene>
    <name evidence="12" type="ORF">SAMN05661077_0475</name>
</gene>
<dbReference type="InterPro" id="IPR036097">
    <property type="entry name" value="HisK_dim/P_sf"/>
</dbReference>
<dbReference type="PROSITE" id="PS50112">
    <property type="entry name" value="PAS"/>
    <property type="match status" value="2"/>
</dbReference>
<feature type="domain" description="Histidine kinase" evidence="9">
    <location>
        <begin position="307"/>
        <end position="525"/>
    </location>
</feature>
<proteinExistence type="predicted"/>
<dbReference type="PANTHER" id="PTHR43065">
    <property type="entry name" value="SENSOR HISTIDINE KINASE"/>
    <property type="match status" value="1"/>
</dbReference>
<evidence type="ECO:0000259" key="9">
    <source>
        <dbReference type="PROSITE" id="PS50109"/>
    </source>
</evidence>
<evidence type="ECO:0000256" key="6">
    <source>
        <dbReference type="ARBA" id="ARBA00022777"/>
    </source>
</evidence>
<dbReference type="CDD" id="cd00082">
    <property type="entry name" value="HisKA"/>
    <property type="match status" value="1"/>
</dbReference>
<dbReference type="EMBL" id="FMUN01000001">
    <property type="protein sequence ID" value="SCX79595.1"/>
    <property type="molecule type" value="Genomic_DNA"/>
</dbReference>
<dbReference type="NCBIfam" id="TIGR00229">
    <property type="entry name" value="sensory_box"/>
    <property type="match status" value="2"/>
</dbReference>
<evidence type="ECO:0000313" key="12">
    <source>
        <dbReference type="EMBL" id="SCX79595.1"/>
    </source>
</evidence>
<name>A0A0N8PML1_9GAMM</name>
<dbReference type="Pfam" id="PF02518">
    <property type="entry name" value="HATPase_c"/>
    <property type="match status" value="1"/>
</dbReference>
<feature type="domain" description="PAS" evidence="10">
    <location>
        <begin position="45"/>
        <end position="115"/>
    </location>
</feature>
<dbReference type="GO" id="GO:0000155">
    <property type="term" value="F:phosphorelay sensor kinase activity"/>
    <property type="evidence" value="ECO:0007669"/>
    <property type="project" value="InterPro"/>
</dbReference>
<evidence type="ECO:0000256" key="1">
    <source>
        <dbReference type="ARBA" id="ARBA00000085"/>
    </source>
</evidence>
<dbReference type="GO" id="GO:0005524">
    <property type="term" value="F:ATP binding"/>
    <property type="evidence" value="ECO:0007669"/>
    <property type="project" value="UniProtKB-KW"/>
</dbReference>
<comment type="catalytic activity">
    <reaction evidence="1">
        <text>ATP + protein L-histidine = ADP + protein N-phospho-L-histidine.</text>
        <dbReference type="EC" id="2.7.13.3"/>
    </reaction>
</comment>
<dbReference type="EC" id="2.7.13.3" evidence="2"/>
<dbReference type="Pfam" id="PF00512">
    <property type="entry name" value="HisKA"/>
    <property type="match status" value="1"/>
</dbReference>
<dbReference type="SUPFAM" id="SSF55785">
    <property type="entry name" value="PYP-like sensor domain (PAS domain)"/>
    <property type="match status" value="2"/>
</dbReference>
<sequence>MEALQDSFWWTATISAFGGLLLGGLAASVCQRITGRAREASVARERDFIHMMVENMPGLFGVITPEGRLVRWNRNLERLTGRRPEELEGARTIDLFPKDQHPGLQTALRQTLQKGHGTLDLELADPEGRRIPYGFACHLVTIAGSQYLVGFGYDLSARKALETEREQLSEIIEAAPDFVGIADPEGRILYHNPAAKQLLGNPKGQERWAWDSHPEEEARRLAREALLQAAEHGSWEGEMRFLRQDGTEVPMAQTILAHHDESGRVAWFSTIARDLTKHKEAEGLARRHLNELAHASRLSTAGEMATQLAHELNQPLAAISANSQACLNYFERPEPDLDKIRAILQDLQAQSQRAGRIIRQLRSFVGRGQSRWQEMDLNVVLENVLSLARLETEGRGIQLHNVPAPDLPRFHGDPSLVEQVAMNLVRNAAEAVSEQAGRGEKALILVTIEAQEEGEALISVHDNGPGLSGTELDQVFEPFFTSKPHGMGLGLRISQSIVETHGGKLWAEANSWGGATFRFTLPRDTPSPLA</sequence>
<dbReference type="Gene3D" id="3.30.450.20">
    <property type="entry name" value="PAS domain"/>
    <property type="match status" value="2"/>
</dbReference>
<dbReference type="STRING" id="381306.AN478_11940"/>
<dbReference type="Pfam" id="PF08448">
    <property type="entry name" value="PAS_4"/>
    <property type="match status" value="2"/>
</dbReference>
<dbReference type="SMART" id="SM00091">
    <property type="entry name" value="PAS"/>
    <property type="match status" value="2"/>
</dbReference>
<dbReference type="Gene3D" id="1.10.287.130">
    <property type="match status" value="1"/>
</dbReference>
<dbReference type="Gene3D" id="3.30.565.10">
    <property type="entry name" value="Histidine kinase-like ATPase, C-terminal domain"/>
    <property type="match status" value="1"/>
</dbReference>
<organism evidence="12 13">
    <name type="scientific">Thiohalorhabdus denitrificans</name>
    <dbReference type="NCBI Taxonomy" id="381306"/>
    <lineage>
        <taxon>Bacteria</taxon>
        <taxon>Pseudomonadati</taxon>
        <taxon>Pseudomonadota</taxon>
        <taxon>Gammaproteobacteria</taxon>
        <taxon>Thiohalorhabdales</taxon>
        <taxon>Thiohalorhabdaceae</taxon>
        <taxon>Thiohalorhabdus</taxon>
    </lineage>
</organism>
<evidence type="ECO:0000256" key="7">
    <source>
        <dbReference type="ARBA" id="ARBA00022840"/>
    </source>
</evidence>
<keyword evidence="5" id="KW-0547">Nucleotide-binding</keyword>
<keyword evidence="7" id="KW-0067">ATP-binding</keyword>
<dbReference type="InterPro" id="IPR013656">
    <property type="entry name" value="PAS_4"/>
</dbReference>
<evidence type="ECO:0000259" key="10">
    <source>
        <dbReference type="PROSITE" id="PS50112"/>
    </source>
</evidence>
<dbReference type="PROSITE" id="PS50109">
    <property type="entry name" value="HIS_KIN"/>
    <property type="match status" value="1"/>
</dbReference>
<dbReference type="PROSITE" id="PS50113">
    <property type="entry name" value="PAC"/>
    <property type="match status" value="1"/>
</dbReference>
<dbReference type="SUPFAM" id="SSF47384">
    <property type="entry name" value="Homodimeric domain of signal transducing histidine kinase"/>
    <property type="match status" value="1"/>
</dbReference>
<dbReference type="InterPro" id="IPR004358">
    <property type="entry name" value="Sig_transdc_His_kin-like_C"/>
</dbReference>
<accession>A0A0N8PML1</accession>
<evidence type="ECO:0000259" key="11">
    <source>
        <dbReference type="PROSITE" id="PS50113"/>
    </source>
</evidence>
<dbReference type="InterPro" id="IPR003661">
    <property type="entry name" value="HisK_dim/P_dom"/>
</dbReference>
<dbReference type="OrthoDB" id="1931120at2"/>
<reference evidence="13" key="1">
    <citation type="submission" date="2016-10" db="EMBL/GenBank/DDBJ databases">
        <authorList>
            <person name="Varghese N."/>
        </authorList>
    </citation>
    <scope>NUCLEOTIDE SEQUENCE [LARGE SCALE GENOMIC DNA]</scope>
    <source>
        <strain evidence="13">HL 19</strain>
    </source>
</reference>
<dbReference type="Proteomes" id="UP000183104">
    <property type="component" value="Unassembled WGS sequence"/>
</dbReference>
<evidence type="ECO:0000256" key="5">
    <source>
        <dbReference type="ARBA" id="ARBA00022741"/>
    </source>
</evidence>
<dbReference type="InterPro" id="IPR000700">
    <property type="entry name" value="PAS-assoc_C"/>
</dbReference>
<feature type="domain" description="PAS" evidence="10">
    <location>
        <begin position="164"/>
        <end position="200"/>
    </location>
</feature>
<evidence type="ECO:0000256" key="2">
    <source>
        <dbReference type="ARBA" id="ARBA00012438"/>
    </source>
</evidence>
<keyword evidence="8" id="KW-0902">Two-component regulatory system</keyword>
<evidence type="ECO:0000313" key="13">
    <source>
        <dbReference type="Proteomes" id="UP000183104"/>
    </source>
</evidence>
<dbReference type="PRINTS" id="PR00344">
    <property type="entry name" value="BCTRLSENSOR"/>
</dbReference>
<feature type="domain" description="PAC" evidence="11">
    <location>
        <begin position="235"/>
        <end position="287"/>
    </location>
</feature>